<protein>
    <submittedName>
        <fullName evidence="2">Uncharacterized protein</fullName>
    </submittedName>
</protein>
<feature type="region of interest" description="Disordered" evidence="1">
    <location>
        <begin position="1"/>
        <end position="26"/>
    </location>
</feature>
<feature type="compositionally biased region" description="Basic and acidic residues" evidence="1">
    <location>
        <begin position="7"/>
        <end position="25"/>
    </location>
</feature>
<organism evidence="2 3">
    <name type="scientific">Ajellomyces capsulatus (strain G186AR / H82 / ATCC MYA-2454 / RMSCC 2432)</name>
    <name type="common">Darling's disease fungus</name>
    <name type="synonym">Histoplasma capsulatum</name>
    <dbReference type="NCBI Taxonomy" id="447093"/>
    <lineage>
        <taxon>Eukaryota</taxon>
        <taxon>Fungi</taxon>
        <taxon>Dikarya</taxon>
        <taxon>Ascomycota</taxon>
        <taxon>Pezizomycotina</taxon>
        <taxon>Eurotiomycetes</taxon>
        <taxon>Eurotiomycetidae</taxon>
        <taxon>Onygenales</taxon>
        <taxon>Ajellomycetaceae</taxon>
        <taxon>Histoplasma</taxon>
    </lineage>
</organism>
<dbReference type="RefSeq" id="XP_045287275.1">
    <property type="nucleotide sequence ID" value="XM_045432063.1"/>
</dbReference>
<dbReference type="EMBL" id="GG663368">
    <property type="protein sequence ID" value="EEH06794.1"/>
    <property type="molecule type" value="Genomic_DNA"/>
</dbReference>
<evidence type="ECO:0000313" key="2">
    <source>
        <dbReference type="EMBL" id="EEH06794.1"/>
    </source>
</evidence>
<feature type="region of interest" description="Disordered" evidence="1">
    <location>
        <begin position="85"/>
        <end position="111"/>
    </location>
</feature>
<dbReference type="GeneID" id="69038030"/>
<evidence type="ECO:0000313" key="3">
    <source>
        <dbReference type="Proteomes" id="UP000001631"/>
    </source>
</evidence>
<evidence type="ECO:0000256" key="1">
    <source>
        <dbReference type="SAM" id="MobiDB-lite"/>
    </source>
</evidence>
<name>C0NPD4_AJECG</name>
<dbReference type="AlphaFoldDB" id="C0NPD4"/>
<reference evidence="2" key="1">
    <citation type="submission" date="2009-02" db="EMBL/GenBank/DDBJ databases">
        <title>The Genome Sequence of Ajellomyces capsulatus strain G186AR.</title>
        <authorList>
            <consortium name="The Broad Institute Genome Sequencing Platform"/>
            <person name="Champion M."/>
            <person name="Cuomo C."/>
            <person name="Ma L.-J."/>
            <person name="Henn M.R."/>
            <person name="Sil A."/>
            <person name="Goldman B."/>
            <person name="Young S.K."/>
            <person name="Kodira C.D."/>
            <person name="Zeng Q."/>
            <person name="Koehrsen M."/>
            <person name="Alvarado L."/>
            <person name="Berlin A."/>
            <person name="Borenstein D."/>
            <person name="Chen Z."/>
            <person name="Engels R."/>
            <person name="Freedman E."/>
            <person name="Gellesch M."/>
            <person name="Goldberg J."/>
            <person name="Griggs A."/>
            <person name="Gujja S."/>
            <person name="Heiman D."/>
            <person name="Hepburn T."/>
            <person name="Howarth C."/>
            <person name="Jen D."/>
            <person name="Larson L."/>
            <person name="Lewis B."/>
            <person name="Mehta T."/>
            <person name="Park D."/>
            <person name="Pearson M."/>
            <person name="Roberts A."/>
            <person name="Saif S."/>
            <person name="Shea T."/>
            <person name="Shenoy N."/>
            <person name="Sisk P."/>
            <person name="Stolte C."/>
            <person name="Sykes S."/>
            <person name="Walk T."/>
            <person name="White J."/>
            <person name="Yandava C."/>
            <person name="Klein B."/>
            <person name="McEwen J.G."/>
            <person name="Puccia R."/>
            <person name="Goldman G.H."/>
            <person name="Felipe M.S."/>
            <person name="Nino-Vega G."/>
            <person name="San-Blas G."/>
            <person name="Taylor J."/>
            <person name="Mendoza L."/>
            <person name="Galagan J."/>
            <person name="Nusbaum C."/>
            <person name="Birren B."/>
        </authorList>
    </citation>
    <scope>NUCLEOTIDE SEQUENCE</scope>
    <source>
        <strain evidence="2">G186AR</strain>
    </source>
</reference>
<dbReference type="HOGENOM" id="CLU_2157646_0_0_1"/>
<dbReference type="Proteomes" id="UP000001631">
    <property type="component" value="Unassembled WGS sequence"/>
</dbReference>
<gene>
    <name evidence="2" type="ORF">HCBG_05014</name>
</gene>
<sequence length="111" mass="11872">MGTETEAGGREEEEEKKRTRRKEEVGLLAKAATQTIPGGYLCAGTAPPAQRLLAQWGKARAPVHGWLRCLAAVFSGHQAGVSLAPCHTKTQPKPRVQVPKGTWAGAWSQDG</sequence>
<dbReference type="InParanoid" id="C0NPD4"/>
<proteinExistence type="predicted"/>
<keyword evidence="3" id="KW-1185">Reference proteome</keyword>
<accession>C0NPD4</accession>